<dbReference type="Pfam" id="PF01230">
    <property type="entry name" value="HIT"/>
    <property type="match status" value="1"/>
</dbReference>
<reference evidence="5 6" key="1">
    <citation type="submission" date="2018-03" db="EMBL/GenBank/DDBJ databases">
        <title>Genomic Encyclopedia of Archaeal and Bacterial Type Strains, Phase II (KMG-II): from individual species to whole genera.</title>
        <authorList>
            <person name="Goeker M."/>
        </authorList>
    </citation>
    <scope>NUCLEOTIDE SEQUENCE [LARGE SCALE GENOMIC DNA]</scope>
    <source>
        <strain evidence="5 6">DSM 45312</strain>
    </source>
</reference>
<name>A0A2P8DDU1_9ACTN</name>
<dbReference type="InterPro" id="IPR011146">
    <property type="entry name" value="HIT-like"/>
</dbReference>
<dbReference type="PRINTS" id="PR00332">
    <property type="entry name" value="HISTRIAD"/>
</dbReference>
<dbReference type="GO" id="GO:0006790">
    <property type="term" value="P:sulfur compound metabolic process"/>
    <property type="evidence" value="ECO:0007669"/>
    <property type="project" value="TreeGrafter"/>
</dbReference>
<organism evidence="5 6">
    <name type="scientific">Murinocardiopsis flavida</name>
    <dbReference type="NCBI Taxonomy" id="645275"/>
    <lineage>
        <taxon>Bacteria</taxon>
        <taxon>Bacillati</taxon>
        <taxon>Actinomycetota</taxon>
        <taxon>Actinomycetes</taxon>
        <taxon>Streptosporangiales</taxon>
        <taxon>Nocardiopsidaceae</taxon>
        <taxon>Murinocardiopsis</taxon>
    </lineage>
</organism>
<evidence type="ECO:0000256" key="1">
    <source>
        <dbReference type="PIRSR" id="PIRSR601310-1"/>
    </source>
</evidence>
<accession>A0A2P8DDU1</accession>
<feature type="domain" description="HIT" evidence="4">
    <location>
        <begin position="5"/>
        <end position="112"/>
    </location>
</feature>
<dbReference type="PROSITE" id="PS51084">
    <property type="entry name" value="HIT_2"/>
    <property type="match status" value="1"/>
</dbReference>
<dbReference type="RefSeq" id="WP_106584735.1">
    <property type="nucleotide sequence ID" value="NZ_PYGA01000015.1"/>
</dbReference>
<feature type="short sequence motif" description="Histidine triad motif" evidence="2 3">
    <location>
        <begin position="97"/>
        <end position="101"/>
    </location>
</feature>
<evidence type="ECO:0000313" key="5">
    <source>
        <dbReference type="EMBL" id="PSK95390.1"/>
    </source>
</evidence>
<protein>
    <submittedName>
        <fullName evidence="5">Histidine triad (HIT) family protein</fullName>
    </submittedName>
</protein>
<feature type="active site" description="Tele-AMP-histidine intermediate" evidence="1">
    <location>
        <position position="99"/>
    </location>
</feature>
<dbReference type="InterPro" id="IPR036265">
    <property type="entry name" value="HIT-like_sf"/>
</dbReference>
<dbReference type="GO" id="GO:0047627">
    <property type="term" value="F:adenylylsulfatase activity"/>
    <property type="evidence" value="ECO:0007669"/>
    <property type="project" value="TreeGrafter"/>
</dbReference>
<dbReference type="PANTHER" id="PTHR47670:SF1">
    <property type="entry name" value="ADENYLYLSULFATASE HINT3"/>
    <property type="match status" value="1"/>
</dbReference>
<dbReference type="Gene3D" id="3.30.428.10">
    <property type="entry name" value="HIT-like"/>
    <property type="match status" value="1"/>
</dbReference>
<keyword evidence="6" id="KW-1185">Reference proteome</keyword>
<comment type="caution">
    <text evidence="5">The sequence shown here is derived from an EMBL/GenBank/DDBJ whole genome shotgun (WGS) entry which is preliminary data.</text>
</comment>
<dbReference type="AlphaFoldDB" id="A0A2P8DDU1"/>
<evidence type="ECO:0000259" key="4">
    <source>
        <dbReference type="PROSITE" id="PS51084"/>
    </source>
</evidence>
<gene>
    <name evidence="5" type="ORF">CLV63_11550</name>
</gene>
<dbReference type="PANTHER" id="PTHR47670">
    <property type="entry name" value="ADENYLYLSULFATASE HINT3"/>
    <property type="match status" value="1"/>
</dbReference>
<dbReference type="SUPFAM" id="SSF54197">
    <property type="entry name" value="HIT-like"/>
    <property type="match status" value="1"/>
</dbReference>
<dbReference type="GO" id="GO:0009150">
    <property type="term" value="P:purine ribonucleotide metabolic process"/>
    <property type="evidence" value="ECO:0007669"/>
    <property type="project" value="TreeGrafter"/>
</dbReference>
<evidence type="ECO:0000313" key="6">
    <source>
        <dbReference type="Proteomes" id="UP000240542"/>
    </source>
</evidence>
<dbReference type="OrthoDB" id="9784774at2"/>
<sequence length="155" mass="17493">MQKCVFCKIVQNTAEARIVYRSESAVAFLPLNPATPGHTLVVPVDHFADFLSAPPHLVQDLAYDCHLVAHAILGTLEPEGMNLITSAGTAATQSIFHLHYHLVPRWESDRMRNFWPQGGAIDDLAQRRVQRSIQRELEYRTRTPVSARLKQQKVP</sequence>
<dbReference type="Proteomes" id="UP000240542">
    <property type="component" value="Unassembled WGS sequence"/>
</dbReference>
<proteinExistence type="predicted"/>
<dbReference type="EMBL" id="PYGA01000015">
    <property type="protein sequence ID" value="PSK95390.1"/>
    <property type="molecule type" value="Genomic_DNA"/>
</dbReference>
<evidence type="ECO:0000256" key="3">
    <source>
        <dbReference type="PROSITE-ProRule" id="PRU00464"/>
    </source>
</evidence>
<dbReference type="InterPro" id="IPR001310">
    <property type="entry name" value="Histidine_triad_HIT"/>
</dbReference>
<evidence type="ECO:0000256" key="2">
    <source>
        <dbReference type="PIRSR" id="PIRSR601310-3"/>
    </source>
</evidence>